<feature type="compositionally biased region" description="Polar residues" evidence="1">
    <location>
        <begin position="18"/>
        <end position="28"/>
    </location>
</feature>
<accession>A0A2I1EZ51</accession>
<reference evidence="2 3" key="2">
    <citation type="submission" date="2017-09" db="EMBL/GenBank/DDBJ databases">
        <title>Extensive intraspecific genome diversity in a model arbuscular mycorrhizal fungus.</title>
        <authorList>
            <person name="Chen E.C."/>
            <person name="Morin E."/>
            <person name="Beaudet D."/>
            <person name="Noel J."/>
            <person name="Ndikumana S."/>
            <person name="Charron P."/>
            <person name="St-Onge C."/>
            <person name="Giorgi J."/>
            <person name="Grigoriev I.V."/>
            <person name="Roux C."/>
            <person name="Martin F.M."/>
            <person name="Corradi N."/>
        </authorList>
    </citation>
    <scope>NUCLEOTIDE SEQUENCE [LARGE SCALE GENOMIC DNA]</scope>
    <source>
        <strain evidence="2 3">A5</strain>
    </source>
</reference>
<dbReference type="OrthoDB" id="2415032at2759"/>
<dbReference type="EMBL" id="LLXJ01001007">
    <property type="protein sequence ID" value="PKC04466.1"/>
    <property type="molecule type" value="Genomic_DNA"/>
</dbReference>
<sequence length="80" mass="9272">MQINEQSNHQQSSIIQNTNTGSLIMESNDSAPSFDAVQRVKELSYELVKVRSYNESLEKDKMDLIKEKNKYASETYQLRV</sequence>
<gene>
    <name evidence="2" type="ORF">RhiirA5_362312</name>
</gene>
<comment type="caution">
    <text evidence="2">The sequence shown here is derived from an EMBL/GenBank/DDBJ whole genome shotgun (WGS) entry which is preliminary data.</text>
</comment>
<reference evidence="2 3" key="1">
    <citation type="submission" date="2016-04" db="EMBL/GenBank/DDBJ databases">
        <title>Genome analyses suggest a sexual origin of heterokaryosis in a supposedly ancient asexual fungus.</title>
        <authorList>
            <person name="Ropars J."/>
            <person name="Sedzielewska K."/>
            <person name="Noel J."/>
            <person name="Charron P."/>
            <person name="Farinelli L."/>
            <person name="Marton T."/>
            <person name="Kruger M."/>
            <person name="Pelin A."/>
            <person name="Brachmann A."/>
            <person name="Corradi N."/>
        </authorList>
    </citation>
    <scope>NUCLEOTIDE SEQUENCE [LARGE SCALE GENOMIC DNA]</scope>
    <source>
        <strain evidence="2 3">A5</strain>
    </source>
</reference>
<feature type="region of interest" description="Disordered" evidence="1">
    <location>
        <begin position="1"/>
        <end position="28"/>
    </location>
</feature>
<evidence type="ECO:0000313" key="2">
    <source>
        <dbReference type="EMBL" id="PKC04466.1"/>
    </source>
</evidence>
<protein>
    <submittedName>
        <fullName evidence="2">Uncharacterized protein</fullName>
    </submittedName>
</protein>
<dbReference type="VEuPathDB" id="FungiDB:RhiirFUN_018886"/>
<dbReference type="VEuPathDB" id="FungiDB:FUN_019996"/>
<organism evidence="2 3">
    <name type="scientific">Rhizophagus irregularis</name>
    <dbReference type="NCBI Taxonomy" id="588596"/>
    <lineage>
        <taxon>Eukaryota</taxon>
        <taxon>Fungi</taxon>
        <taxon>Fungi incertae sedis</taxon>
        <taxon>Mucoromycota</taxon>
        <taxon>Glomeromycotina</taxon>
        <taxon>Glomeromycetes</taxon>
        <taxon>Glomerales</taxon>
        <taxon>Glomeraceae</taxon>
        <taxon>Rhizophagus</taxon>
    </lineage>
</organism>
<name>A0A2I1EZ51_9GLOM</name>
<proteinExistence type="predicted"/>
<evidence type="ECO:0000313" key="3">
    <source>
        <dbReference type="Proteomes" id="UP000232722"/>
    </source>
</evidence>
<feature type="non-terminal residue" evidence="2">
    <location>
        <position position="80"/>
    </location>
</feature>
<dbReference type="Proteomes" id="UP000232722">
    <property type="component" value="Unassembled WGS sequence"/>
</dbReference>
<dbReference type="AlphaFoldDB" id="A0A2I1EZ51"/>
<dbReference type="VEuPathDB" id="FungiDB:RhiirA1_424290"/>
<evidence type="ECO:0000256" key="1">
    <source>
        <dbReference type="SAM" id="MobiDB-lite"/>
    </source>
</evidence>
<feature type="compositionally biased region" description="Low complexity" evidence="1">
    <location>
        <begin position="1"/>
        <end position="17"/>
    </location>
</feature>